<evidence type="ECO:0000256" key="4">
    <source>
        <dbReference type="ARBA" id="ARBA00023204"/>
    </source>
</evidence>
<dbReference type="Gene3D" id="3.30.60.290">
    <property type="entry name" value="Rad4, beta-hairpin domain BHD2"/>
    <property type="match status" value="1"/>
</dbReference>
<dbReference type="Gene3D" id="3.90.260.10">
    <property type="entry name" value="Transglutaminase-like"/>
    <property type="match status" value="1"/>
</dbReference>
<evidence type="ECO:0000259" key="7">
    <source>
        <dbReference type="SMART" id="SM01030"/>
    </source>
</evidence>
<dbReference type="InterPro" id="IPR018327">
    <property type="entry name" value="BHD_2"/>
</dbReference>
<dbReference type="Gene3D" id="2.20.20.110">
    <property type="entry name" value="Rad4, beta-hairpin domain BHD1"/>
    <property type="match status" value="1"/>
</dbReference>
<feature type="compositionally biased region" description="Acidic residues" evidence="6">
    <location>
        <begin position="9"/>
        <end position="25"/>
    </location>
</feature>
<accession>A0A9P3UMT4</accession>
<dbReference type="SMART" id="SM01031">
    <property type="entry name" value="BHD_2"/>
    <property type="match status" value="1"/>
</dbReference>
<dbReference type="InterPro" id="IPR042488">
    <property type="entry name" value="Rad4_BHD3_sf"/>
</dbReference>
<dbReference type="GO" id="GO:0005737">
    <property type="term" value="C:cytoplasm"/>
    <property type="evidence" value="ECO:0007669"/>
    <property type="project" value="TreeGrafter"/>
</dbReference>
<dbReference type="GO" id="GO:0071942">
    <property type="term" value="C:XPC complex"/>
    <property type="evidence" value="ECO:0007669"/>
    <property type="project" value="TreeGrafter"/>
</dbReference>
<feature type="region of interest" description="Disordered" evidence="6">
    <location>
        <begin position="244"/>
        <end position="364"/>
    </location>
</feature>
<feature type="compositionally biased region" description="Basic residues" evidence="6">
    <location>
        <begin position="1007"/>
        <end position="1026"/>
    </location>
</feature>
<dbReference type="InterPro" id="IPR004583">
    <property type="entry name" value="DNA_repair_Rad4"/>
</dbReference>
<organism evidence="10 11">
    <name type="scientific">Lyophyllum shimeji</name>
    <name type="common">Hon-shimeji</name>
    <name type="synonym">Tricholoma shimeji</name>
    <dbReference type="NCBI Taxonomy" id="47721"/>
    <lineage>
        <taxon>Eukaryota</taxon>
        <taxon>Fungi</taxon>
        <taxon>Dikarya</taxon>
        <taxon>Basidiomycota</taxon>
        <taxon>Agaricomycotina</taxon>
        <taxon>Agaricomycetes</taxon>
        <taxon>Agaricomycetidae</taxon>
        <taxon>Agaricales</taxon>
        <taxon>Tricholomatineae</taxon>
        <taxon>Lyophyllaceae</taxon>
        <taxon>Lyophyllum</taxon>
    </lineage>
</organism>
<dbReference type="AlphaFoldDB" id="A0A9P3UMT4"/>
<name>A0A9P3UMT4_LYOSH</name>
<dbReference type="SUPFAM" id="SSF54001">
    <property type="entry name" value="Cysteine proteinases"/>
    <property type="match status" value="1"/>
</dbReference>
<dbReference type="EMBL" id="BRPK01000005">
    <property type="protein sequence ID" value="GLB38652.1"/>
    <property type="molecule type" value="Genomic_DNA"/>
</dbReference>
<dbReference type="InterPro" id="IPR018328">
    <property type="entry name" value="Rad4_beta-hairpin_dom3"/>
</dbReference>
<dbReference type="GO" id="GO:0000111">
    <property type="term" value="C:nucleotide-excision repair factor 2 complex"/>
    <property type="evidence" value="ECO:0007669"/>
    <property type="project" value="TreeGrafter"/>
</dbReference>
<dbReference type="Pfam" id="PF10404">
    <property type="entry name" value="BHD_2"/>
    <property type="match status" value="1"/>
</dbReference>
<dbReference type="PANTHER" id="PTHR12135">
    <property type="entry name" value="DNA REPAIR PROTEIN XP-C / RAD4"/>
    <property type="match status" value="1"/>
</dbReference>
<feature type="compositionally biased region" description="Basic and acidic residues" evidence="6">
    <location>
        <begin position="856"/>
        <end position="868"/>
    </location>
</feature>
<feature type="domain" description="Rad4 beta-hairpin" evidence="7">
    <location>
        <begin position="520"/>
        <end position="574"/>
    </location>
</feature>
<reference evidence="10" key="1">
    <citation type="submission" date="2022-07" db="EMBL/GenBank/DDBJ databases">
        <title>The genome of Lyophyllum shimeji provides insight into the initial evolution of ectomycorrhizal fungal genome.</title>
        <authorList>
            <person name="Kobayashi Y."/>
            <person name="Shibata T."/>
            <person name="Hirakawa H."/>
            <person name="Shigenobu S."/>
            <person name="Nishiyama T."/>
            <person name="Yamada A."/>
            <person name="Hasebe M."/>
            <person name="Kawaguchi M."/>
        </authorList>
    </citation>
    <scope>NUCLEOTIDE SEQUENCE</scope>
    <source>
        <strain evidence="10">AT787</strain>
    </source>
</reference>
<feature type="compositionally biased region" description="Basic and acidic residues" evidence="6">
    <location>
        <begin position="26"/>
        <end position="39"/>
    </location>
</feature>
<evidence type="ECO:0000256" key="6">
    <source>
        <dbReference type="SAM" id="MobiDB-lite"/>
    </source>
</evidence>
<dbReference type="Pfam" id="PF03835">
    <property type="entry name" value="Rad4"/>
    <property type="match status" value="1"/>
</dbReference>
<feature type="domain" description="Rad4 beta-hairpin" evidence="9">
    <location>
        <begin position="656"/>
        <end position="730"/>
    </location>
</feature>
<dbReference type="SMART" id="SM01030">
    <property type="entry name" value="BHD_1"/>
    <property type="match status" value="1"/>
</dbReference>
<dbReference type="FunFam" id="3.30.70.2460:FF:000001">
    <property type="entry name" value="DNA repair protein Rad4 family"/>
    <property type="match status" value="1"/>
</dbReference>
<comment type="caution">
    <text evidence="10">The sequence shown here is derived from an EMBL/GenBank/DDBJ whole genome shotgun (WGS) entry which is preliminary data.</text>
</comment>
<dbReference type="GO" id="GO:0006289">
    <property type="term" value="P:nucleotide-excision repair"/>
    <property type="evidence" value="ECO:0007669"/>
    <property type="project" value="InterPro"/>
</dbReference>
<sequence length="1094" mass="120948">MASISENDPFTEQDSEDDFDWEEVQVPEHEPQQEQEHIEITIPAPGPRRKKDTAVNKFKGISHAERLKRIDCHKIHTVALLGNASVRNKWINDPLLHARLLSITPLSLQNAFAMIHKSRVPDQHQRGRMFETAIANLVEWWSNTYFEVTPDGHLRNRTYDEVQAKLAKLNPPSGEGSALSIEDFEDLFDEEPEVIRSPKSLMKHALMRNGSRDVSAQLFTALCRGLGIPARLVVSLQSVPWQTNVGKPKPTYIKKPKGDKGKGKAKETDEDAEENGDLGSEDVNDSGSTSRAASEVLDRGKGKAFPGEGLRLDGSPVPKNEKAKGKEKAKPVITLRKSKSKGHVLGSAPGPSRASSSKLASPDPTITPPVFWTEVFSRPDARWIPVDPIRSIVNKRKVFDPTPTTSAPAPAAHSALFPPAYAAALARSRTPTPVNTRATRQENRLLYVMAFEEDGYARDVTRRYAREFSAKIAKEQGGSSTIGGGKGRQAWWERVVGLVSRPYRLHRDDVEDEELETAQMMEGMPTTIAGFKDHPIYVLTRHLKQNQVIHPPPPDTPELGKFRGQSVYPRSAVVSLKTAENWMRREGRTVKAGEQPLKMVKIRTGTINRMRELEVLKDGLREAGDSGASVEETMQGLYARSQTEVYQPGPVVNGIVPKNNFGNVDLYVPSMLPRGAVHVPFKGVAKIAKKLGFDFAEAVVGFEFKKRRAFPVLEGVVVAQEHEAALLEAYWEAEHDAQEKARAKREERVIKQWTRLIQGLRIRRRLQAQYATKPDGEQHSQDSLPKKRNDIEEAGTSKDIIVTMSHPGVNTGGGFLVGADDVVQPFHLPKAKYQPFPESSSTPAGKSASLSSVPRGDLDVPTRSHPDLEPSTVPEVNAVTQELATMDVDTDGELEEVPITRPHSTDRSEPSVVPKTMRELAEDAARQERLRNEDVAGSDGDNAQESDIYQPSRRPIRSLELAESGIPKIKISPRPYRVNLKLSGNTATTDNTLAVGPVDVTTTSTTKQRKVATQRRASARGKAKKRMRDDDSEDDTSGEDVSAPTPKKRAASSAKAITTPAPSTRTLRPRAPKTPAQLKEAEEQEEAYRRAVTL</sequence>
<evidence type="ECO:0000256" key="3">
    <source>
        <dbReference type="ARBA" id="ARBA00022763"/>
    </source>
</evidence>
<dbReference type="PANTHER" id="PTHR12135:SF0">
    <property type="entry name" value="DNA REPAIR PROTEIN COMPLEMENTING XP-C CELLS"/>
    <property type="match status" value="1"/>
</dbReference>
<dbReference type="InterPro" id="IPR038765">
    <property type="entry name" value="Papain-like_cys_pep_sf"/>
</dbReference>
<feature type="region of interest" description="Disordered" evidence="6">
    <location>
        <begin position="833"/>
        <end position="956"/>
    </location>
</feature>
<keyword evidence="11" id="KW-1185">Reference proteome</keyword>
<dbReference type="InterPro" id="IPR036985">
    <property type="entry name" value="Transglutaminase-like_sf"/>
</dbReference>
<protein>
    <submittedName>
        <fullName evidence="10">Rad4 beta-hairpin domain 2</fullName>
    </submittedName>
</protein>
<keyword evidence="4" id="KW-0234">DNA repair</keyword>
<feature type="domain" description="Rad4 beta-hairpin" evidence="8">
    <location>
        <begin position="576"/>
        <end position="649"/>
    </location>
</feature>
<keyword evidence="3" id="KW-0227">DNA damage</keyword>
<dbReference type="Pfam" id="PF10403">
    <property type="entry name" value="BHD_1"/>
    <property type="match status" value="1"/>
</dbReference>
<dbReference type="InterPro" id="IPR018326">
    <property type="entry name" value="Rad4_beta-hairpin_dom1"/>
</dbReference>
<feature type="compositionally biased region" description="Basic and acidic residues" evidence="6">
    <location>
        <begin position="319"/>
        <end position="330"/>
    </location>
</feature>
<dbReference type="Proteomes" id="UP001063166">
    <property type="component" value="Unassembled WGS sequence"/>
</dbReference>
<feature type="region of interest" description="Disordered" evidence="6">
    <location>
        <begin position="1"/>
        <end position="52"/>
    </location>
</feature>
<dbReference type="GO" id="GO:0006298">
    <property type="term" value="P:mismatch repair"/>
    <property type="evidence" value="ECO:0007669"/>
    <property type="project" value="TreeGrafter"/>
</dbReference>
<evidence type="ECO:0000259" key="9">
    <source>
        <dbReference type="SMART" id="SM01032"/>
    </source>
</evidence>
<comment type="subcellular location">
    <subcellularLocation>
        <location evidence="1">Nucleus</location>
    </subcellularLocation>
</comment>
<dbReference type="Pfam" id="PF10405">
    <property type="entry name" value="BHD_3"/>
    <property type="match status" value="1"/>
</dbReference>
<dbReference type="SMART" id="SM01032">
    <property type="entry name" value="BHD_3"/>
    <property type="match status" value="1"/>
</dbReference>
<feature type="compositionally biased region" description="Low complexity" evidence="6">
    <location>
        <begin position="346"/>
        <end position="357"/>
    </location>
</feature>
<dbReference type="OrthoDB" id="300780at2759"/>
<evidence type="ECO:0000256" key="5">
    <source>
        <dbReference type="ARBA" id="ARBA00023242"/>
    </source>
</evidence>
<dbReference type="GO" id="GO:0003697">
    <property type="term" value="F:single-stranded DNA binding"/>
    <property type="evidence" value="ECO:0007669"/>
    <property type="project" value="TreeGrafter"/>
</dbReference>
<dbReference type="InterPro" id="IPR018325">
    <property type="entry name" value="Rad4/PNGase_transGLS-fold"/>
</dbReference>
<feature type="compositionally biased region" description="Basic and acidic residues" evidence="6">
    <location>
        <begin position="256"/>
        <end position="267"/>
    </location>
</feature>
<gene>
    <name evidence="10" type="ORF">LshimejAT787_0505170</name>
</gene>
<feature type="region of interest" description="Disordered" evidence="6">
    <location>
        <begin position="999"/>
        <end position="1094"/>
    </location>
</feature>
<dbReference type="Gene3D" id="3.30.70.2460">
    <property type="entry name" value="Rad4, beta-hairpin domain BHD3"/>
    <property type="match status" value="1"/>
</dbReference>
<dbReference type="GO" id="GO:0003684">
    <property type="term" value="F:damaged DNA binding"/>
    <property type="evidence" value="ECO:0007669"/>
    <property type="project" value="InterPro"/>
</dbReference>
<feature type="compositionally biased region" description="Polar residues" evidence="6">
    <location>
        <begin position="837"/>
        <end position="852"/>
    </location>
</feature>
<evidence type="ECO:0000259" key="8">
    <source>
        <dbReference type="SMART" id="SM01031"/>
    </source>
</evidence>
<proteinExistence type="inferred from homology"/>
<feature type="compositionally biased region" description="Basic and acidic residues" evidence="6">
    <location>
        <begin position="916"/>
        <end position="934"/>
    </location>
</feature>
<keyword evidence="5" id="KW-0539">Nucleus</keyword>
<evidence type="ECO:0000313" key="10">
    <source>
        <dbReference type="EMBL" id="GLB38652.1"/>
    </source>
</evidence>
<evidence type="ECO:0000256" key="1">
    <source>
        <dbReference type="ARBA" id="ARBA00004123"/>
    </source>
</evidence>
<evidence type="ECO:0000313" key="11">
    <source>
        <dbReference type="Proteomes" id="UP001063166"/>
    </source>
</evidence>
<evidence type="ECO:0000256" key="2">
    <source>
        <dbReference type="ARBA" id="ARBA00009525"/>
    </source>
</evidence>
<comment type="similarity">
    <text evidence="2">Belongs to the XPC family.</text>
</comment>
<feature type="compositionally biased region" description="Acidic residues" evidence="6">
    <location>
        <begin position="268"/>
        <end position="284"/>
    </location>
</feature>